<dbReference type="InterPro" id="IPR036390">
    <property type="entry name" value="WH_DNA-bd_sf"/>
</dbReference>
<keyword evidence="2" id="KW-0238">DNA-binding</keyword>
<proteinExistence type="predicted"/>
<gene>
    <name evidence="5" type="ORF">CU102_21370</name>
</gene>
<dbReference type="OrthoDB" id="2287011at2"/>
<dbReference type="InterPro" id="IPR036388">
    <property type="entry name" value="WH-like_DNA-bd_sf"/>
</dbReference>
<keyword evidence="3" id="KW-0804">Transcription</keyword>
<dbReference type="Pfam" id="PF01047">
    <property type="entry name" value="MarR"/>
    <property type="match status" value="1"/>
</dbReference>
<keyword evidence="1" id="KW-0805">Transcription regulation</keyword>
<feature type="domain" description="HTH marR-type" evidence="4">
    <location>
        <begin position="4"/>
        <end position="136"/>
    </location>
</feature>
<organism evidence="5 6">
    <name type="scientific">Phyllobacterium brassicacearum</name>
    <dbReference type="NCBI Taxonomy" id="314235"/>
    <lineage>
        <taxon>Bacteria</taxon>
        <taxon>Pseudomonadati</taxon>
        <taxon>Pseudomonadota</taxon>
        <taxon>Alphaproteobacteria</taxon>
        <taxon>Hyphomicrobiales</taxon>
        <taxon>Phyllobacteriaceae</taxon>
        <taxon>Phyllobacterium</taxon>
    </lineage>
</organism>
<evidence type="ECO:0000256" key="1">
    <source>
        <dbReference type="ARBA" id="ARBA00023015"/>
    </source>
</evidence>
<dbReference type="PANTHER" id="PTHR42756:SF1">
    <property type="entry name" value="TRANSCRIPTIONAL REPRESSOR OF EMRAB OPERON"/>
    <property type="match status" value="1"/>
</dbReference>
<sequence>MNPDLCNCLALRQATRHVTQYYDQFLAPTGLRTTQFSILAKLGNRGPLTINALAAEMVMDRTTLGRNIQPLEREGLVAVMTRRTDRRSKELQLTELGVERLSAAREAWAEAQSQFESSFGNDRASDLRAILHSVTACDFAASASSAAPELQ</sequence>
<evidence type="ECO:0000313" key="5">
    <source>
        <dbReference type="EMBL" id="PSH64842.1"/>
    </source>
</evidence>
<dbReference type="AlphaFoldDB" id="A0A2P7BEG1"/>
<dbReference type="Gene3D" id="1.10.10.10">
    <property type="entry name" value="Winged helix-like DNA-binding domain superfamily/Winged helix DNA-binding domain"/>
    <property type="match status" value="1"/>
</dbReference>
<evidence type="ECO:0000313" key="6">
    <source>
        <dbReference type="Proteomes" id="UP000241444"/>
    </source>
</evidence>
<dbReference type="EMBL" id="PGGO01000019">
    <property type="protein sequence ID" value="PSH64842.1"/>
    <property type="molecule type" value="Genomic_DNA"/>
</dbReference>
<dbReference type="SMART" id="SM00347">
    <property type="entry name" value="HTH_MARR"/>
    <property type="match status" value="1"/>
</dbReference>
<evidence type="ECO:0000259" key="4">
    <source>
        <dbReference type="PROSITE" id="PS50995"/>
    </source>
</evidence>
<dbReference type="GO" id="GO:0003700">
    <property type="term" value="F:DNA-binding transcription factor activity"/>
    <property type="evidence" value="ECO:0007669"/>
    <property type="project" value="InterPro"/>
</dbReference>
<dbReference type="PANTHER" id="PTHR42756">
    <property type="entry name" value="TRANSCRIPTIONAL REGULATOR, MARR"/>
    <property type="match status" value="1"/>
</dbReference>
<dbReference type="PROSITE" id="PS01117">
    <property type="entry name" value="HTH_MARR_1"/>
    <property type="match status" value="1"/>
</dbReference>
<dbReference type="Proteomes" id="UP000241444">
    <property type="component" value="Unassembled WGS sequence"/>
</dbReference>
<evidence type="ECO:0000256" key="2">
    <source>
        <dbReference type="ARBA" id="ARBA00023125"/>
    </source>
</evidence>
<dbReference type="InterPro" id="IPR023187">
    <property type="entry name" value="Tscrpt_reg_MarR-type_CS"/>
</dbReference>
<dbReference type="GO" id="GO:0003677">
    <property type="term" value="F:DNA binding"/>
    <property type="evidence" value="ECO:0007669"/>
    <property type="project" value="UniProtKB-KW"/>
</dbReference>
<dbReference type="PROSITE" id="PS50995">
    <property type="entry name" value="HTH_MARR_2"/>
    <property type="match status" value="1"/>
</dbReference>
<protein>
    <submittedName>
        <fullName evidence="5">MarR family transcriptional regulator</fullName>
    </submittedName>
</protein>
<dbReference type="SUPFAM" id="SSF46785">
    <property type="entry name" value="Winged helix' DNA-binding domain"/>
    <property type="match status" value="1"/>
</dbReference>
<reference evidence="6" key="1">
    <citation type="submission" date="2017-11" db="EMBL/GenBank/DDBJ databases">
        <authorList>
            <person name="Kuznetsova I."/>
            <person name="Sazanova A."/>
            <person name="Chirak E."/>
            <person name="Safronova V."/>
            <person name="Willems A."/>
        </authorList>
    </citation>
    <scope>NUCLEOTIDE SEQUENCE [LARGE SCALE GENOMIC DNA]</scope>
    <source>
        <strain evidence="6">STM 196</strain>
    </source>
</reference>
<evidence type="ECO:0000256" key="3">
    <source>
        <dbReference type="ARBA" id="ARBA00023163"/>
    </source>
</evidence>
<keyword evidence="6" id="KW-1185">Reference proteome</keyword>
<dbReference type="InterPro" id="IPR000835">
    <property type="entry name" value="HTH_MarR-typ"/>
</dbReference>
<accession>A0A2P7BEG1</accession>
<name>A0A2P7BEG1_9HYPH</name>
<comment type="caution">
    <text evidence="5">The sequence shown here is derived from an EMBL/GenBank/DDBJ whole genome shotgun (WGS) entry which is preliminary data.</text>
</comment>